<evidence type="ECO:0000313" key="2">
    <source>
        <dbReference type="EMBL" id="KXG28142.1"/>
    </source>
</evidence>
<dbReference type="Gramene" id="KXG28142">
    <property type="protein sequence ID" value="KXG28142"/>
    <property type="gene ID" value="SORBI_3005G090500"/>
</dbReference>
<name>A0A1B6PR46_SORBI</name>
<protein>
    <submittedName>
        <fullName evidence="2">Uncharacterized protein</fullName>
    </submittedName>
</protein>
<feature type="region of interest" description="Disordered" evidence="1">
    <location>
        <begin position="1"/>
        <end position="137"/>
    </location>
</feature>
<dbReference type="Proteomes" id="UP000000768">
    <property type="component" value="Chromosome 5"/>
</dbReference>
<dbReference type="AlphaFoldDB" id="A0A1B6PR46"/>
<accession>A0A1B6PR46</accession>
<organism evidence="2 3">
    <name type="scientific">Sorghum bicolor</name>
    <name type="common">Sorghum</name>
    <name type="synonym">Sorghum vulgare</name>
    <dbReference type="NCBI Taxonomy" id="4558"/>
    <lineage>
        <taxon>Eukaryota</taxon>
        <taxon>Viridiplantae</taxon>
        <taxon>Streptophyta</taxon>
        <taxon>Embryophyta</taxon>
        <taxon>Tracheophyta</taxon>
        <taxon>Spermatophyta</taxon>
        <taxon>Magnoliopsida</taxon>
        <taxon>Liliopsida</taxon>
        <taxon>Poales</taxon>
        <taxon>Poaceae</taxon>
        <taxon>PACMAD clade</taxon>
        <taxon>Panicoideae</taxon>
        <taxon>Andropogonodae</taxon>
        <taxon>Andropogoneae</taxon>
        <taxon>Sorghinae</taxon>
        <taxon>Sorghum</taxon>
    </lineage>
</organism>
<gene>
    <name evidence="2" type="ORF">SORBI_3005G090500</name>
</gene>
<evidence type="ECO:0000313" key="3">
    <source>
        <dbReference type="Proteomes" id="UP000000768"/>
    </source>
</evidence>
<feature type="compositionally biased region" description="Pro residues" evidence="1">
    <location>
        <begin position="48"/>
        <end position="67"/>
    </location>
</feature>
<evidence type="ECO:0000256" key="1">
    <source>
        <dbReference type="SAM" id="MobiDB-lite"/>
    </source>
</evidence>
<reference evidence="3" key="2">
    <citation type="journal article" date="2018" name="Plant J.">
        <title>The Sorghum bicolor reference genome: improved assembly, gene annotations, a transcriptome atlas, and signatures of genome organization.</title>
        <authorList>
            <person name="McCormick R.F."/>
            <person name="Truong S.K."/>
            <person name="Sreedasyam A."/>
            <person name="Jenkins J."/>
            <person name="Shu S."/>
            <person name="Sims D."/>
            <person name="Kennedy M."/>
            <person name="Amirebrahimi M."/>
            <person name="Weers B.D."/>
            <person name="McKinley B."/>
            <person name="Mattison A."/>
            <person name="Morishige D.T."/>
            <person name="Grimwood J."/>
            <person name="Schmutz J."/>
            <person name="Mullet J.E."/>
        </authorList>
    </citation>
    <scope>NUCLEOTIDE SEQUENCE [LARGE SCALE GENOMIC DNA]</scope>
    <source>
        <strain evidence="3">cv. BTx623</strain>
    </source>
</reference>
<proteinExistence type="predicted"/>
<dbReference type="EMBL" id="CM000764">
    <property type="protein sequence ID" value="KXG28142.1"/>
    <property type="molecule type" value="Genomic_DNA"/>
</dbReference>
<keyword evidence="3" id="KW-1185">Reference proteome</keyword>
<sequence>MENNSQPPAPAAPAAKVTPPAKEPRKTTKPSSNLELVRRKKLKITRVPSPPPPKLPVYRPPPPPRPELPSSSAAGNALLPLSSDTGFCVLNMQADPPSPDQVTMAEEGSDSEGGSGSGDDVQMLDLNFPPVSNNKEN</sequence>
<dbReference type="InParanoid" id="A0A1B6PR46"/>
<reference evidence="2 3" key="1">
    <citation type="journal article" date="2009" name="Nature">
        <title>The Sorghum bicolor genome and the diversification of grasses.</title>
        <authorList>
            <person name="Paterson A.H."/>
            <person name="Bowers J.E."/>
            <person name="Bruggmann R."/>
            <person name="Dubchak I."/>
            <person name="Grimwood J."/>
            <person name="Gundlach H."/>
            <person name="Haberer G."/>
            <person name="Hellsten U."/>
            <person name="Mitros T."/>
            <person name="Poliakov A."/>
            <person name="Schmutz J."/>
            <person name="Spannagl M."/>
            <person name="Tang H."/>
            <person name="Wang X."/>
            <person name="Wicker T."/>
            <person name="Bharti A.K."/>
            <person name="Chapman J."/>
            <person name="Feltus F.A."/>
            <person name="Gowik U."/>
            <person name="Grigoriev I.V."/>
            <person name="Lyons E."/>
            <person name="Maher C.A."/>
            <person name="Martis M."/>
            <person name="Narechania A."/>
            <person name="Otillar R.P."/>
            <person name="Penning B.W."/>
            <person name="Salamov A.A."/>
            <person name="Wang Y."/>
            <person name="Zhang L."/>
            <person name="Carpita N.C."/>
            <person name="Freeling M."/>
            <person name="Gingle A.R."/>
            <person name="Hash C.T."/>
            <person name="Keller B."/>
            <person name="Klein P."/>
            <person name="Kresovich S."/>
            <person name="McCann M.C."/>
            <person name="Ming R."/>
            <person name="Peterson D.G."/>
            <person name="Mehboob-ur-Rahman"/>
            <person name="Ware D."/>
            <person name="Westhoff P."/>
            <person name="Mayer K.F."/>
            <person name="Messing J."/>
            <person name="Rokhsar D.S."/>
        </authorList>
    </citation>
    <scope>NUCLEOTIDE SEQUENCE [LARGE SCALE GENOMIC DNA]</scope>
    <source>
        <strain evidence="3">cv. BTx623</strain>
    </source>
</reference>